<dbReference type="Proteomes" id="UP000070188">
    <property type="component" value="Unassembled WGS sequence"/>
</dbReference>
<gene>
    <name evidence="3" type="ORF">LI90_2074</name>
</gene>
<dbReference type="PROSITE" id="PS50975">
    <property type="entry name" value="ATP_GRASP"/>
    <property type="match status" value="1"/>
</dbReference>
<dbReference type="Pfam" id="PF19045">
    <property type="entry name" value="Ligase_CoA_2"/>
    <property type="match status" value="1"/>
</dbReference>
<dbReference type="SUPFAM" id="SSF56059">
    <property type="entry name" value="Glutathione synthetase ATP-binding domain-like"/>
    <property type="match status" value="1"/>
</dbReference>
<dbReference type="SUPFAM" id="SSF52210">
    <property type="entry name" value="Succinyl-CoA synthetase domains"/>
    <property type="match status" value="2"/>
</dbReference>
<dbReference type="PATRIC" id="fig|1469144.10.peg.2250"/>
<evidence type="ECO:0000313" key="3">
    <source>
        <dbReference type="EMBL" id="KWX01046.1"/>
    </source>
</evidence>
<evidence type="ECO:0000256" key="1">
    <source>
        <dbReference type="PROSITE-ProRule" id="PRU00409"/>
    </source>
</evidence>
<evidence type="ECO:0000259" key="2">
    <source>
        <dbReference type="PROSITE" id="PS50975"/>
    </source>
</evidence>
<dbReference type="OrthoDB" id="190266at2"/>
<evidence type="ECO:0000313" key="4">
    <source>
        <dbReference type="Proteomes" id="UP000070188"/>
    </source>
</evidence>
<dbReference type="InterPro" id="IPR013815">
    <property type="entry name" value="ATP_grasp_subdomain_1"/>
</dbReference>
<feature type="domain" description="ATP-grasp" evidence="2">
    <location>
        <begin position="490"/>
        <end position="526"/>
    </location>
</feature>
<dbReference type="GO" id="GO:0046872">
    <property type="term" value="F:metal ion binding"/>
    <property type="evidence" value="ECO:0007669"/>
    <property type="project" value="InterPro"/>
</dbReference>
<keyword evidence="1" id="KW-0547">Nucleotide-binding</keyword>
<dbReference type="SMART" id="SM00881">
    <property type="entry name" value="CoA_binding"/>
    <property type="match status" value="1"/>
</dbReference>
<dbReference type="InterPro" id="IPR032875">
    <property type="entry name" value="Succ_CoA_lig_flav_dom"/>
</dbReference>
<dbReference type="EMBL" id="LAXD01000001">
    <property type="protein sequence ID" value="KWX01046.1"/>
    <property type="molecule type" value="Genomic_DNA"/>
</dbReference>
<dbReference type="PANTHER" id="PTHR42793">
    <property type="entry name" value="COA BINDING DOMAIN CONTAINING PROTEIN"/>
    <property type="match status" value="1"/>
</dbReference>
<organism evidence="3 4">
    <name type="scientific">Carbonactinospora thermoautotrophica</name>
    <dbReference type="NCBI Taxonomy" id="1469144"/>
    <lineage>
        <taxon>Bacteria</taxon>
        <taxon>Bacillati</taxon>
        <taxon>Actinomycetota</taxon>
        <taxon>Actinomycetes</taxon>
        <taxon>Kitasatosporales</taxon>
        <taxon>Carbonactinosporaceae</taxon>
        <taxon>Carbonactinospora</taxon>
    </lineage>
</organism>
<keyword evidence="1" id="KW-0067">ATP-binding</keyword>
<dbReference type="Gene3D" id="3.30.470.20">
    <property type="entry name" value="ATP-grasp fold, B domain"/>
    <property type="match status" value="1"/>
</dbReference>
<dbReference type="PANTHER" id="PTHR42793:SF1">
    <property type="entry name" value="PEPTIDYL-LYSINE N-ACETYLTRANSFERASE PATZ"/>
    <property type="match status" value="1"/>
</dbReference>
<dbReference type="InterPro" id="IPR036291">
    <property type="entry name" value="NAD(P)-bd_dom_sf"/>
</dbReference>
<dbReference type="Pfam" id="PF13607">
    <property type="entry name" value="Succ_CoA_lig"/>
    <property type="match status" value="1"/>
</dbReference>
<protein>
    <submittedName>
        <fullName evidence="3">CoA-binding domain protein</fullName>
    </submittedName>
</protein>
<dbReference type="InterPro" id="IPR003781">
    <property type="entry name" value="CoA-bd"/>
</dbReference>
<dbReference type="InterPro" id="IPR011761">
    <property type="entry name" value="ATP-grasp"/>
</dbReference>
<dbReference type="Pfam" id="PF13380">
    <property type="entry name" value="CoA_binding_2"/>
    <property type="match status" value="1"/>
</dbReference>
<keyword evidence="4" id="KW-1185">Reference proteome</keyword>
<sequence length="691" mass="71382">MLTPASALAAVFEPRRVALVGASDRPGTVGALLWRNLESFPGEVVPVTPSAASVAGRPAYPTLRDVEGEVDLAVVAVPAHAAAGVIRDASAKGVRAAVVISSGFAETGPEGARLQRELLAAARAGGVRIVGPNCLGVQNCDLPLNASLAPGLPGGGGGISLVTQSGAYGMAIYTLGLDERTRFAKVYAAGNKADVGDAELLRYLGSDTASHTLCFFCESLSDGRAFFEEACRVTPHKPVIVTKTGRSPAGARAALSHTAALTGQERLWRAALAQAGVTVARSGLEMLDAARALDTQPPPAGPRVAIITNSGGTGVELTDLLADEGLEVPELSPALQEELRRLLPAYASPRNPVDITPVWGRFTELYPALVDRLARSGEVDAVVPVLLQRAADEAVTRAVRDAAIKLRVDGVPVPVYVCWVASRATRAGADLLQEAGVPCFEWPERTARAIGHAARYGAARTRVRQRPSTPPRPAGLPTMPDGLLDADIAAAVLAAAGIPTVAHRTCATVAEAVAAAEALGYPAVVKVLHPSLPHKSDAGGVRLGLPDADAVAAAARDLLALAPGARVLVQPQAEGTEVVVGGVRDPQFGPTVAVGLGGVLVEVLDDVALALAPLSVAEAHHLITRLRGFAVLRGARGREPADLAALSHLVRAVGDLLAAVPEISELDLNPVLCGRDGCVTADWRIVVRRPR</sequence>
<dbReference type="AlphaFoldDB" id="A0A132MTH4"/>
<reference evidence="4" key="1">
    <citation type="submission" date="2015-04" db="EMBL/GenBank/DDBJ databases">
        <title>Physiological reanalysis, assessment of diazotrophy, and genome sequences of multiple isolates of Streptomyces thermoautotrophicus.</title>
        <authorList>
            <person name="MacKellar D.C."/>
            <person name="Lieber L."/>
            <person name="Norman J."/>
            <person name="Bolger A."/>
            <person name="Tobin C."/>
            <person name="Murray J.W."/>
            <person name="Chang R."/>
            <person name="Ford T."/>
            <person name="Nguyen P.Q."/>
            <person name="Woodward J."/>
            <person name="Permingeat H."/>
            <person name="Joshi N.S."/>
            <person name="Silver P.A."/>
            <person name="Usadel B."/>
            <person name="Rutherford A.W."/>
            <person name="Friesen M."/>
            <person name="Prell J."/>
        </authorList>
    </citation>
    <scope>NUCLEOTIDE SEQUENCE [LARGE SCALE GENOMIC DNA]</scope>
    <source>
        <strain evidence="4">H1</strain>
    </source>
</reference>
<dbReference type="GO" id="GO:0043758">
    <property type="term" value="F:acetate-CoA ligase (ADP-forming) activity"/>
    <property type="evidence" value="ECO:0007669"/>
    <property type="project" value="InterPro"/>
</dbReference>
<dbReference type="Pfam" id="PF13549">
    <property type="entry name" value="ATP-grasp_5"/>
    <property type="match status" value="1"/>
</dbReference>
<name>A0A132MTH4_9ACTN</name>
<dbReference type="STRING" id="1469144.LI90_2074"/>
<accession>A0A132MTH4</accession>
<comment type="caution">
    <text evidence="3">The sequence shown here is derived from an EMBL/GenBank/DDBJ whole genome shotgun (WGS) entry which is preliminary data.</text>
</comment>
<dbReference type="Gene3D" id="3.40.50.720">
    <property type="entry name" value="NAD(P)-binding Rossmann-like Domain"/>
    <property type="match status" value="1"/>
</dbReference>
<proteinExistence type="predicted"/>
<dbReference type="GO" id="GO:0005524">
    <property type="term" value="F:ATP binding"/>
    <property type="evidence" value="ECO:0007669"/>
    <property type="project" value="UniProtKB-UniRule"/>
</dbReference>
<dbReference type="InterPro" id="IPR043938">
    <property type="entry name" value="Ligase_CoA_dom"/>
</dbReference>
<dbReference type="Gene3D" id="3.30.1490.20">
    <property type="entry name" value="ATP-grasp fold, A domain"/>
    <property type="match status" value="1"/>
</dbReference>
<dbReference type="InterPro" id="IPR016102">
    <property type="entry name" value="Succinyl-CoA_synth-like"/>
</dbReference>
<dbReference type="Gene3D" id="3.40.50.261">
    <property type="entry name" value="Succinyl-CoA synthetase domains"/>
    <property type="match status" value="2"/>
</dbReference>
<dbReference type="SUPFAM" id="SSF51735">
    <property type="entry name" value="NAD(P)-binding Rossmann-fold domains"/>
    <property type="match status" value="1"/>
</dbReference>